<proteinExistence type="predicted"/>
<feature type="transmembrane region" description="Helical" evidence="1">
    <location>
        <begin position="6"/>
        <end position="30"/>
    </location>
</feature>
<sequence length="56" mass="6498">MVIYMYEVYLLVGFLAFWLTVIVLIASAGYQLRKSVVRAGGWAPFWKNFFGMEESK</sequence>
<name>A0A2Z2UAU6_9CAUD</name>
<keyword evidence="1" id="KW-0812">Transmembrane</keyword>
<evidence type="ECO:0000313" key="3">
    <source>
        <dbReference type="Proteomes" id="UP000260452"/>
    </source>
</evidence>
<reference evidence="2 3" key="1">
    <citation type="submission" date="2017-09" db="EMBL/GenBank/DDBJ databases">
        <title>Genome sequence and analysis of a bacteriophage of Lactobacillus brevis.</title>
        <authorList>
            <person name="Yu M."/>
            <person name="Qi R."/>
            <person name="Jiang X."/>
            <person name="Tang T."/>
            <person name="Qiao X."/>
            <person name="Jiang Y."/>
            <person name="Tang L."/>
            <person name="Wang L."/>
            <person name="Xu Y."/>
            <person name="Li Y."/>
        </authorList>
    </citation>
    <scope>NUCLEOTIDE SEQUENCE [LARGE SCALE GENOMIC DNA]</scope>
</reference>
<evidence type="ECO:0000256" key="1">
    <source>
        <dbReference type="SAM" id="Phobius"/>
    </source>
</evidence>
<accession>A0A2Z2UAU6</accession>
<organism evidence="2 3">
    <name type="scientific">Lactobacillus phage Lb</name>
    <dbReference type="NCBI Taxonomy" id="2048517"/>
    <lineage>
        <taxon>Viruses</taxon>
        <taxon>Duplodnaviria</taxon>
        <taxon>Heunggongvirae</taxon>
        <taxon>Uroviricota</taxon>
        <taxon>Caudoviricetes</taxon>
        <taxon>Heilongjiangvirus</taxon>
        <taxon>Heilongjiangvirus Lb</taxon>
    </lineage>
</organism>
<keyword evidence="1" id="KW-0472">Membrane</keyword>
<protein>
    <submittedName>
        <fullName evidence="2">Uncharacterized protein</fullName>
    </submittedName>
</protein>
<keyword evidence="1" id="KW-1133">Transmembrane helix</keyword>
<gene>
    <name evidence="2" type="ORF">Lb_43</name>
</gene>
<evidence type="ECO:0000313" key="2">
    <source>
        <dbReference type="EMBL" id="ATN94207.1"/>
    </source>
</evidence>
<keyword evidence="3" id="KW-1185">Reference proteome</keyword>
<dbReference type="EMBL" id="MG020111">
    <property type="protein sequence ID" value="ATN94207.1"/>
    <property type="molecule type" value="Genomic_DNA"/>
</dbReference>
<dbReference type="Proteomes" id="UP000260452">
    <property type="component" value="Genome"/>
</dbReference>